<evidence type="ECO:0000259" key="7">
    <source>
        <dbReference type="Pfam" id="PF00892"/>
    </source>
</evidence>
<dbReference type="EMBL" id="CP002541">
    <property type="protein sequence ID" value="ADY12989.1"/>
    <property type="molecule type" value="Genomic_DNA"/>
</dbReference>
<keyword evidence="3 6" id="KW-0812">Transmembrane</keyword>
<evidence type="ECO:0000256" key="1">
    <source>
        <dbReference type="ARBA" id="ARBA00004651"/>
    </source>
</evidence>
<feature type="transmembrane region" description="Helical" evidence="6">
    <location>
        <begin position="20"/>
        <end position="39"/>
    </location>
</feature>
<keyword evidence="5 6" id="KW-0472">Membrane</keyword>
<name>F0RVJ7_SPHGB</name>
<feature type="transmembrane region" description="Helical" evidence="6">
    <location>
        <begin position="274"/>
        <end position="292"/>
    </location>
</feature>
<dbReference type="InterPro" id="IPR000620">
    <property type="entry name" value="EamA_dom"/>
</dbReference>
<sequence>MYQHASIMKLDIQKIEGYALVALSACCFGIMPIFARIAYASGVDTTTLLLGRFLIGGFLLSFIAWRNHALLPPRQSWPVLFLLGVVGYTGTSFCYFNALNHASASLVALLLYAYPALVTLLGFFFIHEKLSKTSLIALLCATSGCVLVIGLSGEGDSVGLALALTAAVVYSVYIIISSQVVGKRTAMASSAFIILSASLSYCVIALFKGVSLPKTGSGAMAILAIAFFSTVVAFWSFFAGLGRIGAAKASLVSTLEPLVTVLCAILFLGESLTISTLLGGLLIVGSLVLSALPCPGQAKQEYQGKSNTETL</sequence>
<evidence type="ECO:0000256" key="3">
    <source>
        <dbReference type="ARBA" id="ARBA00022692"/>
    </source>
</evidence>
<evidence type="ECO:0000256" key="6">
    <source>
        <dbReference type="SAM" id="Phobius"/>
    </source>
</evidence>
<dbReference type="RefSeq" id="WP_013606840.1">
    <property type="nucleotide sequence ID" value="NC_015152.1"/>
</dbReference>
<dbReference type="InterPro" id="IPR037185">
    <property type="entry name" value="EmrE-like"/>
</dbReference>
<feature type="transmembrane region" description="Helical" evidence="6">
    <location>
        <begin position="45"/>
        <end position="65"/>
    </location>
</feature>
<feature type="transmembrane region" description="Helical" evidence="6">
    <location>
        <begin position="219"/>
        <end position="238"/>
    </location>
</feature>
<evidence type="ECO:0000256" key="5">
    <source>
        <dbReference type="ARBA" id="ARBA00023136"/>
    </source>
</evidence>
<dbReference type="AlphaFoldDB" id="F0RVJ7"/>
<feature type="transmembrane region" description="Helical" evidence="6">
    <location>
        <begin position="133"/>
        <end position="152"/>
    </location>
</feature>
<accession>F0RVJ7</accession>
<dbReference type="PANTHER" id="PTHR42920">
    <property type="entry name" value="OS03G0707200 PROTEIN-RELATED"/>
    <property type="match status" value="1"/>
</dbReference>
<keyword evidence="2" id="KW-1003">Cell membrane</keyword>
<dbReference type="GO" id="GO:0005886">
    <property type="term" value="C:plasma membrane"/>
    <property type="evidence" value="ECO:0007669"/>
    <property type="project" value="UniProtKB-SubCell"/>
</dbReference>
<organism evidence="8 9">
    <name type="scientific">Sphaerochaeta globosa (strain ATCC BAA-1886 / DSM 22777 / Buddy)</name>
    <name type="common">Spirochaeta sp. (strain Buddy)</name>
    <dbReference type="NCBI Taxonomy" id="158189"/>
    <lineage>
        <taxon>Bacteria</taxon>
        <taxon>Pseudomonadati</taxon>
        <taxon>Spirochaetota</taxon>
        <taxon>Spirochaetia</taxon>
        <taxon>Spirochaetales</taxon>
        <taxon>Sphaerochaetaceae</taxon>
        <taxon>Sphaerochaeta</taxon>
    </lineage>
</organism>
<comment type="subcellular location">
    <subcellularLocation>
        <location evidence="1">Cell membrane</location>
        <topology evidence="1">Multi-pass membrane protein</topology>
    </subcellularLocation>
</comment>
<feature type="transmembrane region" description="Helical" evidence="6">
    <location>
        <begin position="188"/>
        <end position="207"/>
    </location>
</feature>
<dbReference type="HOGENOM" id="CLU_033863_9_3_12"/>
<feature type="domain" description="EamA" evidence="7">
    <location>
        <begin position="17"/>
        <end position="149"/>
    </location>
</feature>
<feature type="transmembrane region" description="Helical" evidence="6">
    <location>
        <begin position="77"/>
        <end position="98"/>
    </location>
</feature>
<keyword evidence="9" id="KW-1185">Reference proteome</keyword>
<dbReference type="SUPFAM" id="SSF103481">
    <property type="entry name" value="Multidrug resistance efflux transporter EmrE"/>
    <property type="match status" value="2"/>
</dbReference>
<evidence type="ECO:0000256" key="2">
    <source>
        <dbReference type="ARBA" id="ARBA00022475"/>
    </source>
</evidence>
<keyword evidence="4 6" id="KW-1133">Transmembrane helix</keyword>
<dbReference type="STRING" id="158189.SpiBuddy_1164"/>
<feature type="transmembrane region" description="Helical" evidence="6">
    <location>
        <begin position="250"/>
        <end position="268"/>
    </location>
</feature>
<dbReference type="KEGG" id="sbu:SpiBuddy_1164"/>
<dbReference type="InterPro" id="IPR051258">
    <property type="entry name" value="Diverse_Substrate_Transporter"/>
</dbReference>
<evidence type="ECO:0000313" key="9">
    <source>
        <dbReference type="Proteomes" id="UP000008466"/>
    </source>
</evidence>
<dbReference type="Proteomes" id="UP000008466">
    <property type="component" value="Chromosome"/>
</dbReference>
<evidence type="ECO:0000256" key="4">
    <source>
        <dbReference type="ARBA" id="ARBA00022989"/>
    </source>
</evidence>
<protein>
    <recommendedName>
        <fullName evidence="7">EamA domain-containing protein</fullName>
    </recommendedName>
</protein>
<feature type="domain" description="EamA" evidence="7">
    <location>
        <begin position="159"/>
        <end position="290"/>
    </location>
</feature>
<evidence type="ECO:0000313" key="8">
    <source>
        <dbReference type="EMBL" id="ADY12989.1"/>
    </source>
</evidence>
<dbReference type="PANTHER" id="PTHR42920:SF5">
    <property type="entry name" value="EAMA DOMAIN-CONTAINING PROTEIN"/>
    <property type="match status" value="1"/>
</dbReference>
<dbReference type="Pfam" id="PF00892">
    <property type="entry name" value="EamA"/>
    <property type="match status" value="2"/>
</dbReference>
<reference evidence="9" key="1">
    <citation type="submission" date="2011-02" db="EMBL/GenBank/DDBJ databases">
        <title>Complete sequence of Spirochaeta sp. Buddy.</title>
        <authorList>
            <person name="Lucas S."/>
            <person name="Copeland A."/>
            <person name="Lapidus A."/>
            <person name="Cheng J.-F."/>
            <person name="Goodwin L."/>
            <person name="Pitluck S."/>
            <person name="Zeytun A."/>
            <person name="Detter J.C."/>
            <person name="Han C."/>
            <person name="Tapia R."/>
            <person name="Land M."/>
            <person name="Hauser L."/>
            <person name="Kyrpides N."/>
            <person name="Ivanova N."/>
            <person name="Mikhailova N."/>
            <person name="Pagani I."/>
            <person name="Ritalahti K.M."/>
            <person name="Loeffler F.E."/>
            <person name="Woyke T."/>
        </authorList>
    </citation>
    <scope>NUCLEOTIDE SEQUENCE [LARGE SCALE GENOMIC DNA]</scope>
    <source>
        <strain evidence="9">ATCC BAA-1886 / DSM 22777 / Buddy</strain>
    </source>
</reference>
<feature type="transmembrane region" description="Helical" evidence="6">
    <location>
        <begin position="158"/>
        <end position="176"/>
    </location>
</feature>
<gene>
    <name evidence="8" type="ordered locus">SpiBuddy_1164</name>
</gene>
<proteinExistence type="predicted"/>
<feature type="transmembrane region" description="Helical" evidence="6">
    <location>
        <begin position="104"/>
        <end position="126"/>
    </location>
</feature>
<dbReference type="eggNOG" id="COG0697">
    <property type="taxonomic scope" value="Bacteria"/>
</dbReference>